<proteinExistence type="predicted"/>
<dbReference type="AlphaFoldDB" id="A0AA42SRY4"/>
<comment type="caution">
    <text evidence="1">The sequence shown here is derived from an EMBL/GenBank/DDBJ whole genome shotgun (WGS) entry which is preliminary data.</text>
</comment>
<sequence>MLKNLSLTLKLSLLPAVALLGLLLFVVYTSVQLAANDARLDTLENNSFPTLEKADAVNFQFSRLPGMLNSAVAAGELATLDEARKVLADIADLQQALQPLTRANQARAGELDDWRQAIARYADNALSASEQLIKGSAGFDDLRPSLDRMASDLEAA</sequence>
<accession>A0AA42SRY4</accession>
<name>A0AA42SRY4_AQUAC</name>
<organism evidence="1 2">
    <name type="scientific">Aquipseudomonas alcaligenes</name>
    <name type="common">Pseudomonas alcaligenes</name>
    <dbReference type="NCBI Taxonomy" id="43263"/>
    <lineage>
        <taxon>Bacteria</taxon>
        <taxon>Pseudomonadati</taxon>
        <taxon>Pseudomonadota</taxon>
        <taxon>Gammaproteobacteria</taxon>
        <taxon>Pseudomonadales</taxon>
        <taxon>Pseudomonadaceae</taxon>
        <taxon>Aquipseudomonas</taxon>
    </lineage>
</organism>
<reference evidence="1" key="1">
    <citation type="submission" date="2022-09" db="EMBL/GenBank/DDBJ databases">
        <title>Intensive care unit water sources are persistently colonized with multi-drug resistant bacteria and are the site of extensive horizontal gene transfer of antibiotic resistance genes.</title>
        <authorList>
            <person name="Diorio-Toth L."/>
        </authorList>
    </citation>
    <scope>NUCLEOTIDE SEQUENCE</scope>
    <source>
        <strain evidence="1">GD03990</strain>
    </source>
</reference>
<evidence type="ECO:0008006" key="3">
    <source>
        <dbReference type="Google" id="ProtNLM"/>
    </source>
</evidence>
<gene>
    <name evidence="1" type="ORF">N5C05_06010</name>
</gene>
<dbReference type="Proteomes" id="UP001158730">
    <property type="component" value="Unassembled WGS sequence"/>
</dbReference>
<evidence type="ECO:0000313" key="2">
    <source>
        <dbReference type="Proteomes" id="UP001158730"/>
    </source>
</evidence>
<protein>
    <recommendedName>
        <fullName evidence="3">Methyl-accepting chemotaxis protein</fullName>
    </recommendedName>
</protein>
<dbReference type="EMBL" id="JAOBYN010000004">
    <property type="protein sequence ID" value="MDH1054313.1"/>
    <property type="molecule type" value="Genomic_DNA"/>
</dbReference>
<evidence type="ECO:0000313" key="1">
    <source>
        <dbReference type="EMBL" id="MDH1054313.1"/>
    </source>
</evidence>